<reference evidence="3" key="1">
    <citation type="submission" date="2016-10" db="EMBL/GenBank/DDBJ databases">
        <authorList>
            <person name="Varghese N."/>
            <person name="Submissions S."/>
        </authorList>
    </citation>
    <scope>NUCLEOTIDE SEQUENCE [LARGE SCALE GENOMIC DNA]</scope>
    <source>
        <strain evidence="3">DSM 24729</strain>
    </source>
</reference>
<evidence type="ECO:0000256" key="1">
    <source>
        <dbReference type="SAM" id="SignalP"/>
    </source>
</evidence>
<feature type="chain" id="PRO_5010332368" evidence="1">
    <location>
        <begin position="21"/>
        <end position="274"/>
    </location>
</feature>
<protein>
    <submittedName>
        <fullName evidence="2">CarboxypepD_reg-like domain-containing protein</fullName>
    </submittedName>
</protein>
<organism evidence="2 3">
    <name type="scientific">Cellulophaga baltica</name>
    <dbReference type="NCBI Taxonomy" id="76594"/>
    <lineage>
        <taxon>Bacteria</taxon>
        <taxon>Pseudomonadati</taxon>
        <taxon>Bacteroidota</taxon>
        <taxon>Flavobacteriia</taxon>
        <taxon>Flavobacteriales</taxon>
        <taxon>Flavobacteriaceae</taxon>
        <taxon>Cellulophaga</taxon>
    </lineage>
</organism>
<name>A0A1G7EP02_9FLAO</name>
<gene>
    <name evidence="2" type="ORF">SAMN04487992_102422</name>
</gene>
<evidence type="ECO:0000313" key="2">
    <source>
        <dbReference type="EMBL" id="SDE65176.1"/>
    </source>
</evidence>
<dbReference type="SUPFAM" id="SSF49464">
    <property type="entry name" value="Carboxypeptidase regulatory domain-like"/>
    <property type="match status" value="1"/>
</dbReference>
<dbReference type="EMBL" id="FNBD01000002">
    <property type="protein sequence ID" value="SDE65176.1"/>
    <property type="molecule type" value="Genomic_DNA"/>
</dbReference>
<evidence type="ECO:0000313" key="3">
    <source>
        <dbReference type="Proteomes" id="UP000182114"/>
    </source>
</evidence>
<sequence>MKSLFYLLLLTQLLSAPLVAQEIVMQGMILDVQNQEPIAYANIGILNKNQGTITNTKGKFSLTVAKQFKNDSITINHINYHPIKILATNFSDQKILLEPKTTELHEVIVSKGKIKNKKIGVKSYGKLLSMRVASRDNDIIEVAQLINIPDKEVKVKAVNFKVFKSSEVTDVIVRINFYTNRDNKPSEKIILKSIVHELPTDRESGWIRIDLNKDAIYIEQDFFIGIEFIPNFETPTIVDLGAILTKGKGYRRESSLGTWEKLNGAASINVDVQY</sequence>
<dbReference type="AlphaFoldDB" id="A0A1G7EP02"/>
<dbReference type="eggNOG" id="COG2304">
    <property type="taxonomic scope" value="Bacteria"/>
</dbReference>
<dbReference type="Pfam" id="PF13715">
    <property type="entry name" value="CarbopepD_reg_2"/>
    <property type="match status" value="1"/>
</dbReference>
<accession>A0A1G7EP02</accession>
<feature type="signal peptide" evidence="1">
    <location>
        <begin position="1"/>
        <end position="20"/>
    </location>
</feature>
<dbReference type="RefSeq" id="WP_074537628.1">
    <property type="nucleotide sequence ID" value="NZ_FNBD01000002.1"/>
</dbReference>
<proteinExistence type="predicted"/>
<dbReference type="InterPro" id="IPR008969">
    <property type="entry name" value="CarboxyPept-like_regulatory"/>
</dbReference>
<keyword evidence="3" id="KW-1185">Reference proteome</keyword>
<dbReference type="Proteomes" id="UP000182114">
    <property type="component" value="Unassembled WGS sequence"/>
</dbReference>
<keyword evidence="1" id="KW-0732">Signal</keyword>